<evidence type="ECO:0000256" key="3">
    <source>
        <dbReference type="ARBA" id="ARBA00022723"/>
    </source>
</evidence>
<evidence type="ECO:0000256" key="1">
    <source>
        <dbReference type="ARBA" id="ARBA00009388"/>
    </source>
</evidence>
<gene>
    <name evidence="12" type="ORF">GCM10010357_53370</name>
</gene>
<evidence type="ECO:0000256" key="7">
    <source>
        <dbReference type="ARBA" id="ARBA00023049"/>
    </source>
</evidence>
<dbReference type="Gene3D" id="1.10.390.10">
    <property type="entry name" value="Neutral Protease Domain 2"/>
    <property type="match status" value="1"/>
</dbReference>
<keyword evidence="13" id="KW-1185">Reference proteome</keyword>
<sequence length="929" mass="98330">MHRYGTGHRRSRTSGRVPSAAALIGVAALVVPAVVSGTSANASAAAPPSRPGEVVPGQRTATPALVSGIREGVTGKGSAADAAVRYLADKAGRYRIARPDRDLRVVSDGGGVLRFQQKHRGVDVLGGQYVVRMERGKGGGRIVTGTSGRYFTGLTVGTEPGIDAETAVARAVDSVEDQLRLRGPEREKETLSGTDHGLVVLPRGAGVLTRHVTVRGDNPADGTPVLYEVYVEAQSGYPLLQYSGIKSFTAPKGTGGSGTSHIRTAAADDDGTKGSGTRLDGKTVELGVEHDGTRKEYLLRDRSRPSGGTVATWDARGVSLVEVLGGGWPSKAREFGSPTPAFGKEPTDLGAIDAHWGAGKVLDYYKDVHGRNGWNGRGAPLNSLVGVGTWEPFLGVFWDGGKMVYGGGDKEHLPFSAGLDVIGYEMTHGVVQSSAELVPAGQPGAVGEAVADYFGNAVQTDTFGLPMDSPDSGLLGETLCRTKGPRECAARDMNDGRTASGSFLGVPFLNDNGGVHLNSTIFSGALWDIRKDLDHRFADRIVYKALTEYMTPLDGFTEARNAVLAAARDLQATGTQLRAVERAFNAHGIVPGWELATGVDSDLLLGTLNTRDASAGAGGGWWVTSKSNDDGSEPYSVWAGRLDGTGEKKLISPNDGRFHTDAVTDGKTVVWEAWRGYKSEVLARPLAGGPIKVLYSNSYHQAHVSSLHVEGKTVTFEAHRHRGGSRVVYLRMGETDPTEIRPGSGGQYHSTNDPSLRDGRIAFTSFQRGGSRTEVLDVATGRRTVMGQLGKPLGTGRTAITGRYVYWLVWNDWQSGTTAVRRADLDGTGVVDISPDTGKDALRGVDLTASDDAVTLSAHTPDERVRNETPAKLWQLSPDGANRGRMSCNRGEQSTPAATGPTGRQVVWVDSTTGSDDLVTRARPAGRCG</sequence>
<dbReference type="InterPro" id="IPR011096">
    <property type="entry name" value="FTP_domain"/>
</dbReference>
<name>A0ABP3ITS8_9ACTN</name>
<evidence type="ECO:0000259" key="10">
    <source>
        <dbReference type="Pfam" id="PF02868"/>
    </source>
</evidence>
<dbReference type="CDD" id="cd09597">
    <property type="entry name" value="M4_TLP"/>
    <property type="match status" value="1"/>
</dbReference>
<dbReference type="InterPro" id="IPR023612">
    <property type="entry name" value="Peptidase_M4"/>
</dbReference>
<evidence type="ECO:0000256" key="8">
    <source>
        <dbReference type="SAM" id="MobiDB-lite"/>
    </source>
</evidence>
<dbReference type="PANTHER" id="PTHR33794:SF1">
    <property type="entry name" value="BACILLOLYSIN"/>
    <property type="match status" value="1"/>
</dbReference>
<feature type="region of interest" description="Disordered" evidence="8">
    <location>
        <begin position="877"/>
        <end position="903"/>
    </location>
</feature>
<dbReference type="InterPro" id="IPR050728">
    <property type="entry name" value="Zinc_Metalloprotease_M4"/>
</dbReference>
<evidence type="ECO:0000313" key="13">
    <source>
        <dbReference type="Proteomes" id="UP001500879"/>
    </source>
</evidence>
<feature type="domain" description="Peptidase M4 C-terminal" evidence="10">
    <location>
        <begin position="435"/>
        <end position="589"/>
    </location>
</feature>
<evidence type="ECO:0000256" key="5">
    <source>
        <dbReference type="ARBA" id="ARBA00022801"/>
    </source>
</evidence>
<evidence type="ECO:0000259" key="9">
    <source>
        <dbReference type="Pfam" id="PF01447"/>
    </source>
</evidence>
<dbReference type="EMBL" id="BAAABX010000057">
    <property type="protein sequence ID" value="GAA0425183.1"/>
    <property type="molecule type" value="Genomic_DNA"/>
</dbReference>
<dbReference type="PRINTS" id="PR00730">
    <property type="entry name" value="THERMOLYSIN"/>
</dbReference>
<evidence type="ECO:0000256" key="4">
    <source>
        <dbReference type="ARBA" id="ARBA00022729"/>
    </source>
</evidence>
<keyword evidence="3" id="KW-0479">Metal-binding</keyword>
<dbReference type="InterPro" id="IPR027268">
    <property type="entry name" value="Peptidase_M4/M1_CTD_sf"/>
</dbReference>
<keyword evidence="6" id="KW-0862">Zinc</keyword>
<dbReference type="Gene3D" id="3.10.170.10">
    <property type="match status" value="1"/>
</dbReference>
<dbReference type="Pfam" id="PF02868">
    <property type="entry name" value="Peptidase_M4_C"/>
    <property type="match status" value="1"/>
</dbReference>
<evidence type="ECO:0000256" key="2">
    <source>
        <dbReference type="ARBA" id="ARBA00022670"/>
    </source>
</evidence>
<reference evidence="13" key="1">
    <citation type="journal article" date="2019" name="Int. J. Syst. Evol. Microbiol.">
        <title>The Global Catalogue of Microorganisms (GCM) 10K type strain sequencing project: providing services to taxonomists for standard genome sequencing and annotation.</title>
        <authorList>
            <consortium name="The Broad Institute Genomics Platform"/>
            <consortium name="The Broad Institute Genome Sequencing Center for Infectious Disease"/>
            <person name="Wu L."/>
            <person name="Ma J."/>
        </authorList>
    </citation>
    <scope>NUCLEOTIDE SEQUENCE [LARGE SCALE GENOMIC DNA]</scope>
    <source>
        <strain evidence="13">JCM 4788</strain>
    </source>
</reference>
<keyword evidence="5" id="KW-0378">Hydrolase</keyword>
<dbReference type="InterPro" id="IPR013856">
    <property type="entry name" value="Peptidase_M4_domain"/>
</dbReference>
<dbReference type="SUPFAM" id="SSF55486">
    <property type="entry name" value="Metalloproteases ('zincins'), catalytic domain"/>
    <property type="match status" value="1"/>
</dbReference>
<dbReference type="Proteomes" id="UP001500879">
    <property type="component" value="Unassembled WGS sequence"/>
</dbReference>
<accession>A0ABP3ITS8</accession>
<feature type="domain" description="FTP" evidence="11">
    <location>
        <begin position="106"/>
        <end position="132"/>
    </location>
</feature>
<dbReference type="Pfam" id="PF01447">
    <property type="entry name" value="Peptidase_M4"/>
    <property type="match status" value="1"/>
</dbReference>
<comment type="caution">
    <text evidence="12">The sequence shown here is derived from an EMBL/GenBank/DDBJ whole genome shotgun (WGS) entry which is preliminary data.</text>
</comment>
<dbReference type="Pfam" id="PF07504">
    <property type="entry name" value="FTP"/>
    <property type="match status" value="1"/>
</dbReference>
<keyword evidence="2" id="KW-0645">Protease</keyword>
<keyword evidence="7" id="KW-0482">Metalloprotease</keyword>
<protein>
    <recommendedName>
        <fullName evidence="14">M4 family peptidase</fullName>
    </recommendedName>
</protein>
<dbReference type="PANTHER" id="PTHR33794">
    <property type="entry name" value="BACILLOLYSIN"/>
    <property type="match status" value="1"/>
</dbReference>
<evidence type="ECO:0000259" key="11">
    <source>
        <dbReference type="Pfam" id="PF07504"/>
    </source>
</evidence>
<evidence type="ECO:0008006" key="14">
    <source>
        <dbReference type="Google" id="ProtNLM"/>
    </source>
</evidence>
<dbReference type="InterPro" id="IPR001570">
    <property type="entry name" value="Peptidase_M4_C_domain"/>
</dbReference>
<keyword evidence="4" id="KW-0732">Signal</keyword>
<comment type="similarity">
    <text evidence="1">Belongs to the peptidase M4 family.</text>
</comment>
<organism evidence="12 13">
    <name type="scientific">Streptomyces luteireticuli</name>
    <dbReference type="NCBI Taxonomy" id="173858"/>
    <lineage>
        <taxon>Bacteria</taxon>
        <taxon>Bacillati</taxon>
        <taxon>Actinomycetota</taxon>
        <taxon>Actinomycetes</taxon>
        <taxon>Kitasatosporales</taxon>
        <taxon>Streptomycetaceae</taxon>
        <taxon>Streptomyces</taxon>
    </lineage>
</organism>
<evidence type="ECO:0000313" key="12">
    <source>
        <dbReference type="EMBL" id="GAA0425183.1"/>
    </source>
</evidence>
<feature type="domain" description="Peptidase M4" evidence="9">
    <location>
        <begin position="274"/>
        <end position="432"/>
    </location>
</feature>
<evidence type="ECO:0000256" key="6">
    <source>
        <dbReference type="ARBA" id="ARBA00022833"/>
    </source>
</evidence>
<proteinExistence type="inferred from homology"/>